<keyword evidence="3" id="KW-0479">Metal-binding</keyword>
<gene>
    <name evidence="15" type="primary">LOC107222617</name>
</gene>
<evidence type="ECO:0000256" key="8">
    <source>
        <dbReference type="ARBA" id="ARBA00023125"/>
    </source>
</evidence>
<keyword evidence="11" id="KW-0131">Cell cycle</keyword>
<evidence type="ECO:0000256" key="4">
    <source>
        <dbReference type="ARBA" id="ARBA00022771"/>
    </source>
</evidence>
<keyword evidence="8 12" id="KW-0238">DNA-binding</keyword>
<evidence type="ECO:0000256" key="1">
    <source>
        <dbReference type="ARBA" id="ARBA00004642"/>
    </source>
</evidence>
<evidence type="ECO:0000256" key="9">
    <source>
        <dbReference type="ARBA" id="ARBA00023163"/>
    </source>
</evidence>
<keyword evidence="14" id="KW-1185">Reference proteome</keyword>
<evidence type="ECO:0000256" key="3">
    <source>
        <dbReference type="ARBA" id="ARBA00022723"/>
    </source>
</evidence>
<evidence type="ECO:0000256" key="11">
    <source>
        <dbReference type="ARBA" id="ARBA00023306"/>
    </source>
</evidence>
<dbReference type="InterPro" id="IPR038441">
    <property type="entry name" value="THAP_Znf_sf"/>
</dbReference>
<dbReference type="SMART" id="SM00980">
    <property type="entry name" value="THAP"/>
    <property type="match status" value="1"/>
</dbReference>
<organism evidence="14 15">
    <name type="scientific">Neodiprion lecontei</name>
    <name type="common">Redheaded pine sawfly</name>
    <dbReference type="NCBI Taxonomy" id="441921"/>
    <lineage>
        <taxon>Eukaryota</taxon>
        <taxon>Metazoa</taxon>
        <taxon>Ecdysozoa</taxon>
        <taxon>Arthropoda</taxon>
        <taxon>Hexapoda</taxon>
        <taxon>Insecta</taxon>
        <taxon>Pterygota</taxon>
        <taxon>Neoptera</taxon>
        <taxon>Endopterygota</taxon>
        <taxon>Hymenoptera</taxon>
        <taxon>Tenthredinoidea</taxon>
        <taxon>Diprionidae</taxon>
        <taxon>Diprioninae</taxon>
        <taxon>Neodiprion</taxon>
    </lineage>
</organism>
<evidence type="ECO:0000259" key="13">
    <source>
        <dbReference type="PROSITE" id="PS50950"/>
    </source>
</evidence>
<dbReference type="Pfam" id="PF05485">
    <property type="entry name" value="THAP"/>
    <property type="match status" value="1"/>
</dbReference>
<dbReference type="PANTHER" id="PTHR46600:SF1">
    <property type="entry name" value="THAP DOMAIN-CONTAINING PROTEIN 1"/>
    <property type="match status" value="1"/>
</dbReference>
<evidence type="ECO:0000256" key="12">
    <source>
        <dbReference type="PROSITE-ProRule" id="PRU00309"/>
    </source>
</evidence>
<keyword evidence="5" id="KW-0862">Zinc</keyword>
<dbReference type="PROSITE" id="PS50950">
    <property type="entry name" value="ZF_THAP"/>
    <property type="match status" value="1"/>
</dbReference>
<dbReference type="RefSeq" id="XP_046588775.1">
    <property type="nucleotide sequence ID" value="XM_046732819.1"/>
</dbReference>
<accession>A0ABM3FL74</accession>
<comment type="subcellular location">
    <subcellularLocation>
        <location evidence="1">Nucleus</location>
        <location evidence="1">Nucleoplasm</location>
    </subcellularLocation>
</comment>
<evidence type="ECO:0000313" key="14">
    <source>
        <dbReference type="Proteomes" id="UP000829291"/>
    </source>
</evidence>
<proteinExistence type="inferred from homology"/>
<protein>
    <submittedName>
        <fullName evidence="15">Uncharacterized protein LOC107222617</fullName>
    </submittedName>
</protein>
<dbReference type="PANTHER" id="PTHR46600">
    <property type="entry name" value="THAP DOMAIN-CONTAINING"/>
    <property type="match status" value="1"/>
</dbReference>
<dbReference type="Gene3D" id="6.20.210.20">
    <property type="entry name" value="THAP domain"/>
    <property type="match status" value="1"/>
</dbReference>
<dbReference type="GeneID" id="107222617"/>
<name>A0ABM3FL74_NEOLC</name>
<evidence type="ECO:0000256" key="5">
    <source>
        <dbReference type="ARBA" id="ARBA00022833"/>
    </source>
</evidence>
<dbReference type="SMART" id="SM00692">
    <property type="entry name" value="DM3"/>
    <property type="match status" value="1"/>
</dbReference>
<keyword evidence="6" id="KW-0805">Transcription regulation</keyword>
<evidence type="ECO:0000256" key="7">
    <source>
        <dbReference type="ARBA" id="ARBA00023054"/>
    </source>
</evidence>
<feature type="domain" description="THAP-type" evidence="13">
    <location>
        <begin position="1"/>
        <end position="96"/>
    </location>
</feature>
<keyword evidence="10" id="KW-0539">Nucleus</keyword>
<dbReference type="SUPFAM" id="SSF57716">
    <property type="entry name" value="Glucocorticoid receptor-like (DNA-binding domain)"/>
    <property type="match status" value="1"/>
</dbReference>
<evidence type="ECO:0000313" key="15">
    <source>
        <dbReference type="RefSeq" id="XP_046588775.1"/>
    </source>
</evidence>
<sequence>MTTNSCAVPTCNTGRKSVKEKCSVFKVPSKRELREKWIAAIPGIFDLKSSQFVCEKHFPERFIRRKWIKYDANGRIVAEAPYSRVRLDPSAVPSEFDNINEVGNVNVADGFIERHNRKEHNYCVTKETPTFEAESTPVGVAIETPSSSDHDSIERSSIQDVSTNEMALDPVMNDSAEPMQDEPIQDDRAPETSGCKFNFSEVTLSCTTEGRTESILIPKPWTVSELSTDNAAVLFSYVTPKVDNGENVPVIQRLVKLDPNKQLRYFVYGRVVHECKLLQVLDSIDLLPQALENFKNMNLCNGLGSINEHHLSLNSVFKDGVDHWRDRDCTLISKWKRCACCIKMRAVVLKRESRSKTEKSLKRVHQASNPIDQRKINALRKRNERIRRIQQRTRKRIHLLERSLKEKAAEIALIRNQTLINRCSKLKIPTTQQTALQEIIAAAGKNGKNRRYGEQWIMLCLLMNIRSPSFYEYLRNNNVLPLPCSRTIRDYFSLVDLKCGFDKDFAKLL</sequence>
<keyword evidence="4 12" id="KW-0863">Zinc-finger</keyword>
<reference evidence="15" key="1">
    <citation type="submission" date="2025-08" db="UniProtKB">
        <authorList>
            <consortium name="RefSeq"/>
        </authorList>
    </citation>
    <scope>IDENTIFICATION</scope>
    <source>
        <tissue evidence="15">Thorax and Abdomen</tissue>
    </source>
</reference>
<evidence type="ECO:0000256" key="6">
    <source>
        <dbReference type="ARBA" id="ARBA00023015"/>
    </source>
</evidence>
<dbReference type="InterPro" id="IPR026516">
    <property type="entry name" value="THAP1/10"/>
</dbReference>
<dbReference type="Proteomes" id="UP000829291">
    <property type="component" value="Chromosome 2"/>
</dbReference>
<keyword evidence="9" id="KW-0804">Transcription</keyword>
<dbReference type="InterPro" id="IPR006612">
    <property type="entry name" value="THAP_Znf"/>
</dbReference>
<comment type="similarity">
    <text evidence="2">Belongs to the THAP1 family.</text>
</comment>
<keyword evidence="7" id="KW-0175">Coiled coil</keyword>
<evidence type="ECO:0000256" key="2">
    <source>
        <dbReference type="ARBA" id="ARBA00006177"/>
    </source>
</evidence>
<evidence type="ECO:0000256" key="10">
    <source>
        <dbReference type="ARBA" id="ARBA00023242"/>
    </source>
</evidence>